<dbReference type="InterPro" id="IPR001932">
    <property type="entry name" value="PPM-type_phosphatase-like_dom"/>
</dbReference>
<name>A0A7C4RNK2_9BACT</name>
<evidence type="ECO:0000313" key="4">
    <source>
        <dbReference type="EMBL" id="HGU32048.1"/>
    </source>
</evidence>
<gene>
    <name evidence="4" type="ORF">ENS29_04240</name>
</gene>
<dbReference type="InterPro" id="IPR052016">
    <property type="entry name" value="Bact_Sigma-Reg"/>
</dbReference>
<dbReference type="InterPro" id="IPR036457">
    <property type="entry name" value="PPM-type-like_dom_sf"/>
</dbReference>
<dbReference type="SMART" id="SM00331">
    <property type="entry name" value="PP2C_SIG"/>
    <property type="match status" value="1"/>
</dbReference>
<dbReference type="Pfam" id="PF07228">
    <property type="entry name" value="SpoIIE"/>
    <property type="match status" value="1"/>
</dbReference>
<dbReference type="PANTHER" id="PTHR43156:SF2">
    <property type="entry name" value="STAGE II SPORULATION PROTEIN E"/>
    <property type="match status" value="1"/>
</dbReference>
<accession>A0A7C4RNK2</accession>
<evidence type="ECO:0000256" key="1">
    <source>
        <dbReference type="ARBA" id="ARBA00022801"/>
    </source>
</evidence>
<sequence>MTGIETKNLLHQSEGLHRHVSALMREWMACRAAQADAAIGNALLRELVRKFTDMQRRLREQAIELSRRQARLEDDLKAAAGMQKSLLPQQAPDQDAVSLAWHFTPSEMIGGDIFHVFPLNSSHMGMYMLDVSGHGVPAALVTVSVSQFFQPFSGHALRRNNIREEETPIVSPVEVIRALDREYPVERFDKFITIIYLVLDLTSGKLTYCNAGHVPALLLRPDGTIHRLDAGGPLIGLDGALPFDEGEHLLTGGDRLLLYTDGITEYRNHAEEQYGIDRLQYSMKKHAEKPLEEWLKLLFLDLMAFGKRRPVQDDVSLLGLEWLG</sequence>
<dbReference type="SUPFAM" id="SSF81606">
    <property type="entry name" value="PP2C-like"/>
    <property type="match status" value="1"/>
</dbReference>
<dbReference type="AlphaFoldDB" id="A0A7C4RNK2"/>
<evidence type="ECO:0000256" key="2">
    <source>
        <dbReference type="SAM" id="Coils"/>
    </source>
</evidence>
<evidence type="ECO:0000259" key="3">
    <source>
        <dbReference type="SMART" id="SM00331"/>
    </source>
</evidence>
<keyword evidence="2" id="KW-0175">Coiled coil</keyword>
<dbReference type="GO" id="GO:0016791">
    <property type="term" value="F:phosphatase activity"/>
    <property type="evidence" value="ECO:0007669"/>
    <property type="project" value="TreeGrafter"/>
</dbReference>
<feature type="domain" description="PPM-type phosphatase" evidence="3">
    <location>
        <begin position="94"/>
        <end position="322"/>
    </location>
</feature>
<dbReference type="Gene3D" id="3.60.40.10">
    <property type="entry name" value="PPM-type phosphatase domain"/>
    <property type="match status" value="1"/>
</dbReference>
<feature type="coiled-coil region" evidence="2">
    <location>
        <begin position="44"/>
        <end position="75"/>
    </location>
</feature>
<dbReference type="EMBL" id="DSUH01000094">
    <property type="protein sequence ID" value="HGU32048.1"/>
    <property type="molecule type" value="Genomic_DNA"/>
</dbReference>
<proteinExistence type="predicted"/>
<dbReference type="PANTHER" id="PTHR43156">
    <property type="entry name" value="STAGE II SPORULATION PROTEIN E-RELATED"/>
    <property type="match status" value="1"/>
</dbReference>
<reference evidence="4" key="1">
    <citation type="journal article" date="2020" name="mSystems">
        <title>Genome- and Community-Level Interaction Insights into Carbon Utilization and Element Cycling Functions of Hydrothermarchaeota in Hydrothermal Sediment.</title>
        <authorList>
            <person name="Zhou Z."/>
            <person name="Liu Y."/>
            <person name="Xu W."/>
            <person name="Pan J."/>
            <person name="Luo Z.H."/>
            <person name="Li M."/>
        </authorList>
    </citation>
    <scope>NUCLEOTIDE SEQUENCE [LARGE SCALE GENOMIC DNA]</scope>
    <source>
        <strain evidence="4">SpSt-477</strain>
    </source>
</reference>
<keyword evidence="1" id="KW-0378">Hydrolase</keyword>
<organism evidence="4">
    <name type="scientific">Desulfatirhabdium butyrativorans</name>
    <dbReference type="NCBI Taxonomy" id="340467"/>
    <lineage>
        <taxon>Bacteria</taxon>
        <taxon>Pseudomonadati</taxon>
        <taxon>Thermodesulfobacteriota</taxon>
        <taxon>Desulfobacteria</taxon>
        <taxon>Desulfobacterales</taxon>
        <taxon>Desulfatirhabdiaceae</taxon>
        <taxon>Desulfatirhabdium</taxon>
    </lineage>
</organism>
<protein>
    <recommendedName>
        <fullName evidence="3">PPM-type phosphatase domain-containing protein</fullName>
    </recommendedName>
</protein>
<comment type="caution">
    <text evidence="4">The sequence shown here is derived from an EMBL/GenBank/DDBJ whole genome shotgun (WGS) entry which is preliminary data.</text>
</comment>